<gene>
    <name evidence="14" type="ORF">A8950_0756</name>
</gene>
<dbReference type="SUPFAM" id="SSF53383">
    <property type="entry name" value="PLP-dependent transferases"/>
    <property type="match status" value="1"/>
</dbReference>
<dbReference type="CDD" id="cd06453">
    <property type="entry name" value="SufS_like"/>
    <property type="match status" value="1"/>
</dbReference>
<evidence type="ECO:0000313" key="14">
    <source>
        <dbReference type="EMBL" id="TDQ84208.1"/>
    </source>
</evidence>
<dbReference type="InterPro" id="IPR020578">
    <property type="entry name" value="Aminotrans_V_PyrdxlP_BS"/>
</dbReference>
<evidence type="ECO:0000256" key="8">
    <source>
        <dbReference type="ARBA" id="ARBA00022898"/>
    </source>
</evidence>
<evidence type="ECO:0000256" key="3">
    <source>
        <dbReference type="ARBA" id="ARBA00003120"/>
    </source>
</evidence>
<keyword evidence="8 11" id="KW-0663">Pyridoxal phosphate</keyword>
<keyword evidence="7 11" id="KW-0808">Transferase</keyword>
<feature type="domain" description="Aminotransferase class V" evidence="13">
    <location>
        <begin position="40"/>
        <end position="408"/>
    </location>
</feature>
<dbReference type="Pfam" id="PF00266">
    <property type="entry name" value="Aminotran_5"/>
    <property type="match status" value="1"/>
</dbReference>
<comment type="function">
    <text evidence="2 11">Catalyzes the removal of elemental sulfur and selenium atoms from L-cysteine, L-cystine, L-selenocysteine, and L-selenocystine to produce L-alanine.</text>
</comment>
<dbReference type="InterPro" id="IPR015422">
    <property type="entry name" value="PyrdxlP-dep_Trfase_small"/>
</dbReference>
<feature type="compositionally biased region" description="Basic and acidic residues" evidence="12">
    <location>
        <begin position="1"/>
        <end position="17"/>
    </location>
</feature>
<dbReference type="Gene3D" id="3.40.640.10">
    <property type="entry name" value="Type I PLP-dependent aspartate aminotransferase-like (Major domain)"/>
    <property type="match status" value="1"/>
</dbReference>
<evidence type="ECO:0000256" key="4">
    <source>
        <dbReference type="ARBA" id="ARBA00010447"/>
    </source>
</evidence>
<dbReference type="OrthoDB" id="9804366at2"/>
<evidence type="ECO:0000313" key="15">
    <source>
        <dbReference type="Proteomes" id="UP000295783"/>
    </source>
</evidence>
<comment type="caution">
    <text evidence="14">The sequence shown here is derived from an EMBL/GenBank/DDBJ whole genome shotgun (WGS) entry which is preliminary data.</text>
</comment>
<comment type="catalytic activity">
    <reaction evidence="9 11">
        <text>(sulfur carrier)-H + L-cysteine = (sulfur carrier)-SH + L-alanine</text>
        <dbReference type="Rhea" id="RHEA:43892"/>
        <dbReference type="Rhea" id="RHEA-COMP:14737"/>
        <dbReference type="Rhea" id="RHEA-COMP:14739"/>
        <dbReference type="ChEBI" id="CHEBI:29917"/>
        <dbReference type="ChEBI" id="CHEBI:35235"/>
        <dbReference type="ChEBI" id="CHEBI:57972"/>
        <dbReference type="ChEBI" id="CHEBI:64428"/>
        <dbReference type="EC" id="2.8.1.7"/>
    </reaction>
</comment>
<dbReference type="GO" id="GO:0031071">
    <property type="term" value="F:cysteine desulfurase activity"/>
    <property type="evidence" value="ECO:0007669"/>
    <property type="project" value="UniProtKB-UniRule"/>
</dbReference>
<evidence type="ECO:0000256" key="12">
    <source>
        <dbReference type="SAM" id="MobiDB-lite"/>
    </source>
</evidence>
<comment type="cofactor">
    <cofactor evidence="1 10">
        <name>pyridoxal 5'-phosphate</name>
        <dbReference type="ChEBI" id="CHEBI:597326"/>
    </cofactor>
</comment>
<dbReference type="InterPro" id="IPR010970">
    <property type="entry name" value="Cys_dSase_SufS"/>
</dbReference>
<dbReference type="NCBIfam" id="TIGR01979">
    <property type="entry name" value="sufS"/>
    <property type="match status" value="1"/>
</dbReference>
<dbReference type="GO" id="GO:0016829">
    <property type="term" value="F:lyase activity"/>
    <property type="evidence" value="ECO:0007669"/>
    <property type="project" value="UniProtKB-KW"/>
</dbReference>
<evidence type="ECO:0000256" key="6">
    <source>
        <dbReference type="ARBA" id="ARBA00013558"/>
    </source>
</evidence>
<organism evidence="14 15">
    <name type="scientific">Dongia mobilis</name>
    <dbReference type="NCBI Taxonomy" id="578943"/>
    <lineage>
        <taxon>Bacteria</taxon>
        <taxon>Pseudomonadati</taxon>
        <taxon>Pseudomonadota</taxon>
        <taxon>Alphaproteobacteria</taxon>
        <taxon>Rhodospirillales</taxon>
        <taxon>Dongiaceae</taxon>
        <taxon>Dongia</taxon>
    </lineage>
</organism>
<dbReference type="InterPro" id="IPR015424">
    <property type="entry name" value="PyrdxlP-dep_Trfase"/>
</dbReference>
<dbReference type="Proteomes" id="UP000295783">
    <property type="component" value="Unassembled WGS sequence"/>
</dbReference>
<dbReference type="GO" id="GO:0030170">
    <property type="term" value="F:pyridoxal phosphate binding"/>
    <property type="evidence" value="ECO:0007669"/>
    <property type="project" value="UniProtKB-UniRule"/>
</dbReference>
<dbReference type="PANTHER" id="PTHR43586:SF8">
    <property type="entry name" value="CYSTEINE DESULFURASE 1, CHLOROPLASTIC"/>
    <property type="match status" value="1"/>
</dbReference>
<reference evidence="14 15" key="1">
    <citation type="submission" date="2019-03" db="EMBL/GenBank/DDBJ databases">
        <title>Genomic Encyclopedia of Type Strains, Phase III (KMG-III): the genomes of soil and plant-associated and newly described type strains.</title>
        <authorList>
            <person name="Whitman W."/>
        </authorList>
    </citation>
    <scope>NUCLEOTIDE SEQUENCE [LARGE SCALE GENOMIC DNA]</scope>
    <source>
        <strain evidence="14 15">CGMCC 1.7660</strain>
    </source>
</reference>
<comment type="function">
    <text evidence="3">Catalyzes the removal of elemental sulfur atoms from cysteine to produce alanine. Seems to participate in the biosynthesis of the nitrogenase metalloclusters by providing the inorganic sulfur required for the Fe-S core formation.</text>
</comment>
<evidence type="ECO:0000256" key="2">
    <source>
        <dbReference type="ARBA" id="ARBA00002824"/>
    </source>
</evidence>
<feature type="region of interest" description="Disordered" evidence="12">
    <location>
        <begin position="1"/>
        <end position="24"/>
    </location>
</feature>
<evidence type="ECO:0000259" key="13">
    <source>
        <dbReference type="Pfam" id="PF00266"/>
    </source>
</evidence>
<dbReference type="Gene3D" id="3.90.1150.10">
    <property type="entry name" value="Aspartate Aminotransferase, domain 1"/>
    <property type="match status" value="1"/>
</dbReference>
<evidence type="ECO:0000256" key="1">
    <source>
        <dbReference type="ARBA" id="ARBA00001933"/>
    </source>
</evidence>
<dbReference type="InterPro" id="IPR000192">
    <property type="entry name" value="Aminotrans_V_dom"/>
</dbReference>
<dbReference type="PANTHER" id="PTHR43586">
    <property type="entry name" value="CYSTEINE DESULFURASE"/>
    <property type="match status" value="1"/>
</dbReference>
<proteinExistence type="inferred from homology"/>
<dbReference type="PIRSF" id="PIRSF005572">
    <property type="entry name" value="NifS"/>
    <property type="match status" value="1"/>
</dbReference>
<evidence type="ECO:0000256" key="11">
    <source>
        <dbReference type="RuleBase" id="RU004506"/>
    </source>
</evidence>
<accession>A0A4R6X172</accession>
<protein>
    <recommendedName>
        <fullName evidence="6 11">Cysteine desulfurase</fullName>
        <ecNumber evidence="5 11">2.8.1.7</ecNumber>
    </recommendedName>
</protein>
<comment type="similarity">
    <text evidence="4 11">Belongs to the class-V pyridoxal-phosphate-dependent aminotransferase family. Csd subfamily.</text>
</comment>
<dbReference type="PROSITE" id="PS00595">
    <property type="entry name" value="AA_TRANSFER_CLASS_5"/>
    <property type="match status" value="1"/>
</dbReference>
<evidence type="ECO:0000256" key="10">
    <source>
        <dbReference type="RuleBase" id="RU004504"/>
    </source>
</evidence>
<name>A0A4R6X172_9PROT</name>
<dbReference type="EMBL" id="SNYW01000006">
    <property type="protein sequence ID" value="TDQ84208.1"/>
    <property type="molecule type" value="Genomic_DNA"/>
</dbReference>
<dbReference type="InterPro" id="IPR015421">
    <property type="entry name" value="PyrdxlP-dep_Trfase_major"/>
</dbReference>
<evidence type="ECO:0000256" key="9">
    <source>
        <dbReference type="ARBA" id="ARBA00050776"/>
    </source>
</evidence>
<sequence length="420" mass="45246">MSAPENRPDRNRPDSSRADTSQPLVPRSTFPLLAELPDLVYLDSAASAQKPAAVLERLDRFYRHEYANIHRGLYALSETASEAYENARARVARFLGAGEDEVIFTANATAAINLVAHAYGDSRLRPGDLILVSLLEHHANIVPWQMLRDRRHLRLEAIPVDHRGDIDLGAFAALLERRPKLVCITATANTIGTVTPLKSMIADAHAAGALVMVDAAQAAPHMHLNVANLGCDFLAITGHKLYGPDGIGALYVRRDILADLPPFLGGGGMIRSVSIAHTDYADGPRRFEAGTPAIGAAIGLAAALDFIEAIGFARIVAHDAALLAHAEERLPEISGLRIIGRPRHRAGILSFVIDGLHPHDIGSLLGESGICLRAGHHCAQPLMEHLGLAGTARISFAVHNSMADIDRLVDSLARVRQMLR</sequence>
<dbReference type="AlphaFoldDB" id="A0A4R6X172"/>
<dbReference type="EC" id="2.8.1.7" evidence="5 11"/>
<keyword evidence="14" id="KW-0456">Lyase</keyword>
<dbReference type="GO" id="GO:0006534">
    <property type="term" value="P:cysteine metabolic process"/>
    <property type="evidence" value="ECO:0007669"/>
    <property type="project" value="UniProtKB-UniRule"/>
</dbReference>
<evidence type="ECO:0000256" key="7">
    <source>
        <dbReference type="ARBA" id="ARBA00022679"/>
    </source>
</evidence>
<keyword evidence="15" id="KW-1185">Reference proteome</keyword>
<evidence type="ECO:0000256" key="5">
    <source>
        <dbReference type="ARBA" id="ARBA00012239"/>
    </source>
</evidence>
<dbReference type="InterPro" id="IPR016454">
    <property type="entry name" value="Cysteine_dSase"/>
</dbReference>